<comment type="subcellular location">
    <subcellularLocation>
        <location evidence="1">Membrane</location>
        <topology evidence="1">Multi-pass membrane protein</topology>
    </subcellularLocation>
</comment>
<organism evidence="5 6">
    <name type="scientific">Denitratisoma oestradiolicum</name>
    <dbReference type="NCBI Taxonomy" id="311182"/>
    <lineage>
        <taxon>Bacteria</taxon>
        <taxon>Pseudomonadati</taxon>
        <taxon>Pseudomonadota</taxon>
        <taxon>Betaproteobacteria</taxon>
        <taxon>Nitrosomonadales</taxon>
        <taxon>Sterolibacteriaceae</taxon>
        <taxon>Denitratisoma</taxon>
    </lineage>
</organism>
<evidence type="ECO:0000313" key="6">
    <source>
        <dbReference type="Proteomes" id="UP000515733"/>
    </source>
</evidence>
<dbReference type="GO" id="GO:0016020">
    <property type="term" value="C:membrane"/>
    <property type="evidence" value="ECO:0007669"/>
    <property type="project" value="UniProtKB-SubCell"/>
</dbReference>
<dbReference type="RefSeq" id="WP_145771771.1">
    <property type="nucleotide sequence ID" value="NZ_LR778301.1"/>
</dbReference>
<reference evidence="5 6" key="1">
    <citation type="submission" date="2020-03" db="EMBL/GenBank/DDBJ databases">
        <authorList>
            <consortium name="Genoscope - CEA"/>
            <person name="William W."/>
        </authorList>
    </citation>
    <scope>NUCLEOTIDE SEQUENCE [LARGE SCALE GENOMIC DNA]</scope>
    <source>
        <strain evidence="6">DSM 16959</strain>
    </source>
</reference>
<dbReference type="GO" id="GO:0015112">
    <property type="term" value="F:nitrate transmembrane transporter activity"/>
    <property type="evidence" value="ECO:0007669"/>
    <property type="project" value="InterPro"/>
</dbReference>
<dbReference type="Proteomes" id="UP000515733">
    <property type="component" value="Chromosome"/>
</dbReference>
<keyword evidence="6" id="KW-1185">Reference proteome</keyword>
<dbReference type="AlphaFoldDB" id="A0A6S6XPQ3"/>
<evidence type="ECO:0000256" key="2">
    <source>
        <dbReference type="ARBA" id="ARBA00022692"/>
    </source>
</evidence>
<evidence type="ECO:0000256" key="4">
    <source>
        <dbReference type="ARBA" id="ARBA00023136"/>
    </source>
</evidence>
<sequence>MTSTSLPARSSVGSSIDIDDWRPEDNTFWESTGKRIANRNLWISIPSLLCGFAVWLMWGIITVQMLNLGFPFEPKQLFTLTAIAGLSGATLRIPSSFMIRIAGGRNTVFLTTAFLMIPAVLTGMALQDKNTPLIVFQLCALLSGFGGGNFACSMSNISSFFPKRLQGTGLGLNAGLGNFGVTTMQILIPLVMTAGLFGTMGGEPMTLVKDSGWILGKITAGTPTFIQNAGFVWLLLLVPLAFLGFFGMNNLKSVSPNIGSTLGAFVKVTWLYLLGLVVSAVGLYLYLPKPFGLGTLNMWLAMPLIIVAMLLVMKLSAFGDMRANLEKQFKIFNNKHTWSMTALYMVTFGSFIGFSMALPLAITVIFGFQHVLDPATGAWSHALKNPSAPSALTYAWIGPFVGALIRPVGGWVSDKVGGAIVTQVISIAMVIASVATGYVMLQAYHSQTPEQYFFLFMALFIVLFAASGIGNGSTFRSVGVIFDRDQAGPVLGWTSAVAAYGSFIAPVVIGDQIKAGTPEYAMYGFAIFYAVCVVINWWFYLRKNAYIQNP</sequence>
<keyword evidence="2" id="KW-0812">Transmembrane</keyword>
<dbReference type="KEGG" id="doe:DENOEST_0796"/>
<accession>A0A6S6XPQ3</accession>
<keyword evidence="4" id="KW-0472">Membrane</keyword>
<dbReference type="InterPro" id="IPR044772">
    <property type="entry name" value="NO3_transporter"/>
</dbReference>
<name>A0A6S6XPQ3_9PROT</name>
<keyword evidence="3" id="KW-1133">Transmembrane helix</keyword>
<evidence type="ECO:0000256" key="1">
    <source>
        <dbReference type="ARBA" id="ARBA00004141"/>
    </source>
</evidence>
<proteinExistence type="predicted"/>
<dbReference type="InterPro" id="IPR036259">
    <property type="entry name" value="MFS_trans_sf"/>
</dbReference>
<evidence type="ECO:0000313" key="5">
    <source>
        <dbReference type="EMBL" id="CAB1367961.1"/>
    </source>
</evidence>
<dbReference type="PANTHER" id="PTHR23515">
    <property type="entry name" value="HIGH-AFFINITY NITRATE TRANSPORTER 2.3"/>
    <property type="match status" value="1"/>
</dbReference>
<gene>
    <name evidence="5" type="ORF">DENOEST_0796</name>
</gene>
<dbReference type="OrthoDB" id="9771451at2"/>
<dbReference type="EMBL" id="LR778301">
    <property type="protein sequence ID" value="CAB1367961.1"/>
    <property type="molecule type" value="Genomic_DNA"/>
</dbReference>
<protein>
    <submittedName>
        <fullName evidence="5">Antiporter</fullName>
    </submittedName>
</protein>
<dbReference type="Gene3D" id="1.20.1250.20">
    <property type="entry name" value="MFS general substrate transporter like domains"/>
    <property type="match status" value="2"/>
</dbReference>
<evidence type="ECO:0000256" key="3">
    <source>
        <dbReference type="ARBA" id="ARBA00022989"/>
    </source>
</evidence>
<dbReference type="SUPFAM" id="SSF103473">
    <property type="entry name" value="MFS general substrate transporter"/>
    <property type="match status" value="1"/>
</dbReference>